<evidence type="ECO:0000256" key="1">
    <source>
        <dbReference type="ARBA" id="ARBA00007092"/>
    </source>
</evidence>
<dbReference type="PANTHER" id="PTHR22748">
    <property type="entry name" value="AP ENDONUCLEASE"/>
    <property type="match status" value="1"/>
</dbReference>
<dbReference type="CDD" id="cd09087">
    <property type="entry name" value="Ape1-like_AP-endo"/>
    <property type="match status" value="1"/>
</dbReference>
<gene>
    <name evidence="11" type="ORF">LRAMOSA03151</name>
</gene>
<feature type="binding site" evidence="6">
    <location>
        <position position="108"/>
    </location>
    <ligand>
        <name>Mg(2+)</name>
        <dbReference type="ChEBI" id="CHEBI:18420"/>
        <label>1</label>
    </ligand>
</feature>
<dbReference type="InterPro" id="IPR005135">
    <property type="entry name" value="Endo/exonuclease/phosphatase"/>
</dbReference>
<dbReference type="GO" id="GO:0046872">
    <property type="term" value="F:metal ion binding"/>
    <property type="evidence" value="ECO:0007669"/>
    <property type="project" value="UniProtKB-KW"/>
</dbReference>
<dbReference type="OrthoDB" id="498125at2759"/>
<feature type="binding site" evidence="6">
    <location>
        <position position="222"/>
    </location>
    <ligand>
        <name>Mg(2+)</name>
        <dbReference type="ChEBI" id="CHEBI:18420"/>
        <label>1</label>
    </ligand>
</feature>
<evidence type="ECO:0000313" key="11">
    <source>
        <dbReference type="EMBL" id="CDS10475.1"/>
    </source>
</evidence>
<keyword evidence="4 6" id="KW-0460">Magnesium</keyword>
<keyword evidence="2 6" id="KW-0479">Metal-binding</keyword>
<evidence type="ECO:0000256" key="3">
    <source>
        <dbReference type="ARBA" id="ARBA00022801"/>
    </source>
</evidence>
<dbReference type="PANTHER" id="PTHR22748:SF6">
    <property type="entry name" value="DNA-(APURINIC OR APYRIMIDINIC SITE) ENDONUCLEASE"/>
    <property type="match status" value="1"/>
</dbReference>
<dbReference type="NCBIfam" id="TIGR00633">
    <property type="entry name" value="xth"/>
    <property type="match status" value="1"/>
</dbReference>
<dbReference type="Pfam" id="PF03372">
    <property type="entry name" value="Exo_endo_phos"/>
    <property type="match status" value="1"/>
</dbReference>
<dbReference type="EMBL" id="LK023335">
    <property type="protein sequence ID" value="CDS10475.1"/>
    <property type="molecule type" value="Genomic_DNA"/>
</dbReference>
<evidence type="ECO:0000256" key="2">
    <source>
        <dbReference type="ARBA" id="ARBA00022723"/>
    </source>
</evidence>
<dbReference type="GO" id="GO:0003906">
    <property type="term" value="F:DNA-(apurinic or apyrimidinic site) endonuclease activity"/>
    <property type="evidence" value="ECO:0007669"/>
    <property type="project" value="TreeGrafter"/>
</dbReference>
<feature type="binding site" evidence="6">
    <location>
        <position position="325"/>
    </location>
    <ligand>
        <name>Mg(2+)</name>
        <dbReference type="ChEBI" id="CHEBI:18420"/>
        <label>1</label>
    </ligand>
</feature>
<feature type="active site" evidence="5">
    <location>
        <position position="180"/>
    </location>
</feature>
<dbReference type="PROSITE" id="PS00726">
    <property type="entry name" value="AP_NUCLEASE_F1_1"/>
    <property type="match status" value="1"/>
</dbReference>
<dbReference type="InterPro" id="IPR036691">
    <property type="entry name" value="Endo/exonu/phosph_ase_sf"/>
</dbReference>
<evidence type="ECO:0000256" key="7">
    <source>
        <dbReference type="PIRSR" id="PIRSR604808-3"/>
    </source>
</evidence>
<evidence type="ECO:0000256" key="8">
    <source>
        <dbReference type="RuleBase" id="RU362131"/>
    </source>
</evidence>
<protein>
    <recommendedName>
        <fullName evidence="10">Endonuclease/exonuclease/phosphatase domain-containing protein</fullName>
    </recommendedName>
</protein>
<feature type="site" description="Interaction with DNA substrate" evidence="7">
    <location>
        <position position="325"/>
    </location>
</feature>
<feature type="binding site" evidence="6">
    <location>
        <position position="220"/>
    </location>
    <ligand>
        <name>Mg(2+)</name>
        <dbReference type="ChEBI" id="CHEBI:18420"/>
        <label>1</label>
    </ligand>
</feature>
<dbReference type="PROSITE" id="PS51435">
    <property type="entry name" value="AP_NUCLEASE_F1_4"/>
    <property type="match status" value="1"/>
</dbReference>
<evidence type="ECO:0000256" key="4">
    <source>
        <dbReference type="ARBA" id="ARBA00022842"/>
    </source>
</evidence>
<feature type="site" description="Important for catalytic activity" evidence="7">
    <location>
        <position position="298"/>
    </location>
</feature>
<proteinExistence type="inferred from homology"/>
<evidence type="ECO:0000256" key="9">
    <source>
        <dbReference type="SAM" id="MobiDB-lite"/>
    </source>
</evidence>
<keyword evidence="8" id="KW-0227">DNA damage</keyword>
<dbReference type="GO" id="GO:0006284">
    <property type="term" value="P:base-excision repair"/>
    <property type="evidence" value="ECO:0007669"/>
    <property type="project" value="TreeGrafter"/>
</dbReference>
<name>A0A077WT42_9FUNG</name>
<sequence>MFRFTRVFVVSKFPAATASTLLRYSTMPPKRKSNGTETTTKKKSKVWEPFDPSVPNNTTMPSEMSFSKAPEGGVKIASYNVSGLRASIKKGFYDYVKAEDADILCIQETKVNAAMPDVIDKEQYEHHYWAFDDKKGYSGTAVFTKVEPEKVTYGLPDYDDGSRGRVISLFYPAFVLIACYVPNAGSELKTLDKKMEFDKYMEKYIRSLQKEGKPVIWTGDLNVAHTRDDIARPDTNERSAGFTIEERTDFSKVLAPSEDGQPGLIDTWRHFHPDTKGHYTYYSYRFQCRVKRIGWRLDYFVVTPDLLDKVVESSIRQEAWGASDHVPLVLILKDTKLDK</sequence>
<dbReference type="GO" id="GO:0003677">
    <property type="term" value="F:DNA binding"/>
    <property type="evidence" value="ECO:0007669"/>
    <property type="project" value="InterPro"/>
</dbReference>
<dbReference type="GO" id="GO:0008081">
    <property type="term" value="F:phosphoric diester hydrolase activity"/>
    <property type="evidence" value="ECO:0007669"/>
    <property type="project" value="TreeGrafter"/>
</dbReference>
<keyword evidence="6" id="KW-0464">Manganese</keyword>
<feature type="domain" description="Endonuclease/exonuclease/phosphatase" evidence="10">
    <location>
        <begin position="77"/>
        <end position="325"/>
    </location>
</feature>
<feature type="compositionally biased region" description="Polar residues" evidence="9">
    <location>
        <begin position="54"/>
        <end position="65"/>
    </location>
</feature>
<dbReference type="InterPro" id="IPR020847">
    <property type="entry name" value="AP_endonuclease_F1_BS"/>
</dbReference>
<dbReference type="AlphaFoldDB" id="A0A077WT42"/>
<feature type="region of interest" description="Disordered" evidence="9">
    <location>
        <begin position="26"/>
        <end position="66"/>
    </location>
</feature>
<feature type="site" description="Transition state stabilizer" evidence="7">
    <location>
        <position position="222"/>
    </location>
</feature>
<feature type="active site" description="Proton acceptor" evidence="5">
    <location>
        <position position="325"/>
    </location>
</feature>
<evidence type="ECO:0000259" key="10">
    <source>
        <dbReference type="Pfam" id="PF03372"/>
    </source>
</evidence>
<feature type="binding site" evidence="6">
    <location>
        <position position="80"/>
    </location>
    <ligand>
        <name>Mg(2+)</name>
        <dbReference type="ChEBI" id="CHEBI:18420"/>
        <label>1</label>
    </ligand>
</feature>
<dbReference type="NCBIfam" id="TIGR00195">
    <property type="entry name" value="exoDNase_III"/>
    <property type="match status" value="1"/>
</dbReference>
<dbReference type="GO" id="GO:0005634">
    <property type="term" value="C:nucleus"/>
    <property type="evidence" value="ECO:0007669"/>
    <property type="project" value="TreeGrafter"/>
</dbReference>
<accession>A0A077WT42</accession>
<evidence type="ECO:0000256" key="5">
    <source>
        <dbReference type="PIRSR" id="PIRSR604808-1"/>
    </source>
</evidence>
<reference evidence="11" key="1">
    <citation type="journal article" date="2014" name="Genome Announc.">
        <title>De novo whole-genome sequence and genome annotation of Lichtheimia ramosa.</title>
        <authorList>
            <person name="Linde J."/>
            <person name="Schwartze V."/>
            <person name="Binder U."/>
            <person name="Lass-Florl C."/>
            <person name="Voigt K."/>
            <person name="Horn F."/>
        </authorList>
    </citation>
    <scope>NUCLEOTIDE SEQUENCE</scope>
    <source>
        <strain evidence="11">JMRC FSU:6197</strain>
    </source>
</reference>
<comment type="similarity">
    <text evidence="1 8">Belongs to the DNA repair enzymes AP/ExoA family.</text>
</comment>
<keyword evidence="3" id="KW-0378">Hydrolase</keyword>
<evidence type="ECO:0000256" key="6">
    <source>
        <dbReference type="PIRSR" id="PIRSR604808-2"/>
    </source>
</evidence>
<dbReference type="GO" id="GO:0008311">
    <property type="term" value="F:double-stranded DNA 3'-5' DNA exonuclease activity"/>
    <property type="evidence" value="ECO:0007669"/>
    <property type="project" value="TreeGrafter"/>
</dbReference>
<feature type="binding site" evidence="6">
    <location>
        <position position="324"/>
    </location>
    <ligand>
        <name>Mg(2+)</name>
        <dbReference type="ChEBI" id="CHEBI:18420"/>
        <label>1</label>
    </ligand>
</feature>
<organism evidence="11">
    <name type="scientific">Lichtheimia ramosa</name>
    <dbReference type="NCBI Taxonomy" id="688394"/>
    <lineage>
        <taxon>Eukaryota</taxon>
        <taxon>Fungi</taxon>
        <taxon>Fungi incertae sedis</taxon>
        <taxon>Mucoromycota</taxon>
        <taxon>Mucoromycotina</taxon>
        <taxon>Mucoromycetes</taxon>
        <taxon>Mucorales</taxon>
        <taxon>Lichtheimiaceae</taxon>
        <taxon>Lichtheimia</taxon>
    </lineage>
</organism>
<dbReference type="InterPro" id="IPR004808">
    <property type="entry name" value="AP_endonuc_1"/>
</dbReference>
<keyword evidence="8" id="KW-0234">DNA repair</keyword>
<comment type="cofactor">
    <cofactor evidence="6 8">
        <name>Mg(2+)</name>
        <dbReference type="ChEBI" id="CHEBI:18420"/>
    </cofactor>
    <cofactor evidence="6 8">
        <name>Mn(2+)</name>
        <dbReference type="ChEBI" id="CHEBI:29035"/>
    </cofactor>
    <text evidence="6 8">Probably binds two magnesium or manganese ions per subunit.</text>
</comment>
<dbReference type="Gene3D" id="3.60.10.10">
    <property type="entry name" value="Endonuclease/exonuclease/phosphatase"/>
    <property type="match status" value="1"/>
</dbReference>
<dbReference type="SUPFAM" id="SSF56219">
    <property type="entry name" value="DNase I-like"/>
    <property type="match status" value="1"/>
</dbReference>
<feature type="active site" description="Proton donor/acceptor" evidence="5">
    <location>
        <position position="220"/>
    </location>
</feature>